<keyword evidence="13" id="KW-1185">Reference proteome</keyword>
<dbReference type="Pfam" id="PF01480">
    <property type="entry name" value="PWI"/>
    <property type="match status" value="1"/>
</dbReference>
<evidence type="ECO:0008006" key="14">
    <source>
        <dbReference type="Google" id="ProtNLM"/>
    </source>
</evidence>
<feature type="compositionally biased region" description="Low complexity" evidence="9">
    <location>
        <begin position="326"/>
        <end position="338"/>
    </location>
</feature>
<dbReference type="PROSITE" id="PS50103">
    <property type="entry name" value="ZF_C3H1"/>
    <property type="match status" value="1"/>
</dbReference>
<feature type="compositionally biased region" description="Polar residues" evidence="9">
    <location>
        <begin position="108"/>
        <end position="117"/>
    </location>
</feature>
<protein>
    <recommendedName>
        <fullName evidence="14">C3H1-type domain-containing protein</fullName>
    </recommendedName>
</protein>
<dbReference type="InterPro" id="IPR035979">
    <property type="entry name" value="RBD_domain_sf"/>
</dbReference>
<feature type="compositionally biased region" description="Acidic residues" evidence="9">
    <location>
        <begin position="856"/>
        <end position="866"/>
    </location>
</feature>
<feature type="region of interest" description="Disordered" evidence="9">
    <location>
        <begin position="319"/>
        <end position="362"/>
    </location>
</feature>
<dbReference type="InterPro" id="IPR002483">
    <property type="entry name" value="PWI_dom"/>
</dbReference>
<evidence type="ECO:0000313" key="13">
    <source>
        <dbReference type="Proteomes" id="UP000054477"/>
    </source>
</evidence>
<feature type="domain" description="C3H1-type" evidence="11">
    <location>
        <begin position="212"/>
        <end position="240"/>
    </location>
</feature>
<dbReference type="SUPFAM" id="SSF54928">
    <property type="entry name" value="RNA-binding domain, RBD"/>
    <property type="match status" value="1"/>
</dbReference>
<evidence type="ECO:0000256" key="8">
    <source>
        <dbReference type="SAM" id="Coils"/>
    </source>
</evidence>
<dbReference type="HOGENOM" id="CLU_017928_0_0_1"/>
<evidence type="ECO:0000256" key="9">
    <source>
        <dbReference type="SAM" id="MobiDB-lite"/>
    </source>
</evidence>
<organism evidence="12 13">
    <name type="scientific">Laccaria amethystina LaAM-08-1</name>
    <dbReference type="NCBI Taxonomy" id="1095629"/>
    <lineage>
        <taxon>Eukaryota</taxon>
        <taxon>Fungi</taxon>
        <taxon>Dikarya</taxon>
        <taxon>Basidiomycota</taxon>
        <taxon>Agaricomycotina</taxon>
        <taxon>Agaricomycetes</taxon>
        <taxon>Agaricomycetidae</taxon>
        <taxon>Agaricales</taxon>
        <taxon>Agaricineae</taxon>
        <taxon>Hydnangiaceae</taxon>
        <taxon>Laccaria</taxon>
    </lineage>
</organism>
<dbReference type="InterPro" id="IPR045137">
    <property type="entry name" value="RBM26/27"/>
</dbReference>
<dbReference type="InterPro" id="IPR012677">
    <property type="entry name" value="Nucleotide-bd_a/b_plait_sf"/>
</dbReference>
<feature type="region of interest" description="Disordered" evidence="9">
    <location>
        <begin position="846"/>
        <end position="866"/>
    </location>
</feature>
<evidence type="ECO:0000313" key="12">
    <source>
        <dbReference type="EMBL" id="KIK02311.1"/>
    </source>
</evidence>
<name>A0A0C9XBQ2_9AGAR</name>
<dbReference type="STRING" id="1095629.A0A0C9XBQ2"/>
<feature type="compositionally biased region" description="Low complexity" evidence="9">
    <location>
        <begin position="546"/>
        <end position="562"/>
    </location>
</feature>
<evidence type="ECO:0000256" key="2">
    <source>
        <dbReference type="ARBA" id="ARBA00022771"/>
    </source>
</evidence>
<dbReference type="PROSITE" id="PS50102">
    <property type="entry name" value="RRM"/>
    <property type="match status" value="1"/>
</dbReference>
<feature type="region of interest" description="Disordered" evidence="9">
    <location>
        <begin position="107"/>
        <end position="164"/>
    </location>
</feature>
<feature type="compositionally biased region" description="Low complexity" evidence="9">
    <location>
        <begin position="347"/>
        <end position="362"/>
    </location>
</feature>
<accession>A0A0C9XBQ2</accession>
<dbReference type="PANTHER" id="PTHR14398">
    <property type="entry name" value="RNA RECOGNITION RRM/RNP DOMAIN"/>
    <property type="match status" value="1"/>
</dbReference>
<evidence type="ECO:0000256" key="3">
    <source>
        <dbReference type="ARBA" id="ARBA00022833"/>
    </source>
</evidence>
<feature type="zinc finger region" description="C3H1-type" evidence="7">
    <location>
        <begin position="212"/>
        <end position="240"/>
    </location>
</feature>
<dbReference type="Proteomes" id="UP000054477">
    <property type="component" value="Unassembled WGS sequence"/>
</dbReference>
<keyword evidence="2 7" id="KW-0863">Zinc-finger</keyword>
<feature type="compositionally biased region" description="Basic and acidic residues" evidence="9">
    <location>
        <begin position="633"/>
        <end position="647"/>
    </location>
</feature>
<evidence type="ECO:0000256" key="5">
    <source>
        <dbReference type="ARBA" id="ARBA00043866"/>
    </source>
</evidence>
<evidence type="ECO:0000256" key="1">
    <source>
        <dbReference type="ARBA" id="ARBA00022723"/>
    </source>
</evidence>
<dbReference type="GO" id="GO:0003723">
    <property type="term" value="F:RNA binding"/>
    <property type="evidence" value="ECO:0007669"/>
    <property type="project" value="UniProtKB-UniRule"/>
</dbReference>
<dbReference type="InterPro" id="IPR000504">
    <property type="entry name" value="RRM_dom"/>
</dbReference>
<dbReference type="EMBL" id="KN838594">
    <property type="protein sequence ID" value="KIK02311.1"/>
    <property type="molecule type" value="Genomic_DNA"/>
</dbReference>
<proteinExistence type="predicted"/>
<gene>
    <name evidence="12" type="ORF">K443DRAFT_677702</name>
</gene>
<dbReference type="OrthoDB" id="443401at2759"/>
<dbReference type="InterPro" id="IPR036855">
    <property type="entry name" value="Znf_CCCH_sf"/>
</dbReference>
<evidence type="ECO:0000256" key="4">
    <source>
        <dbReference type="ARBA" id="ARBA00022884"/>
    </source>
</evidence>
<reference evidence="13" key="2">
    <citation type="submission" date="2015-01" db="EMBL/GenBank/DDBJ databases">
        <title>Evolutionary Origins and Diversification of the Mycorrhizal Mutualists.</title>
        <authorList>
            <consortium name="DOE Joint Genome Institute"/>
            <consortium name="Mycorrhizal Genomics Consortium"/>
            <person name="Kohler A."/>
            <person name="Kuo A."/>
            <person name="Nagy L.G."/>
            <person name="Floudas D."/>
            <person name="Copeland A."/>
            <person name="Barry K.W."/>
            <person name="Cichocki N."/>
            <person name="Veneault-Fourrey C."/>
            <person name="LaButti K."/>
            <person name="Lindquist E.A."/>
            <person name="Lipzen A."/>
            <person name="Lundell T."/>
            <person name="Morin E."/>
            <person name="Murat C."/>
            <person name="Riley R."/>
            <person name="Ohm R."/>
            <person name="Sun H."/>
            <person name="Tunlid A."/>
            <person name="Henrissat B."/>
            <person name="Grigoriev I.V."/>
            <person name="Hibbett D.S."/>
            <person name="Martin F."/>
        </authorList>
    </citation>
    <scope>NUCLEOTIDE SEQUENCE [LARGE SCALE GENOMIC DNA]</scope>
    <source>
        <strain evidence="13">LaAM-08-1</strain>
    </source>
</reference>
<dbReference type="SMART" id="SM00360">
    <property type="entry name" value="RRM"/>
    <property type="match status" value="1"/>
</dbReference>
<dbReference type="Gene3D" id="3.30.70.330">
    <property type="match status" value="1"/>
</dbReference>
<dbReference type="SUPFAM" id="SSF90229">
    <property type="entry name" value="CCCH zinc finger"/>
    <property type="match status" value="1"/>
</dbReference>
<evidence type="ECO:0000259" key="11">
    <source>
        <dbReference type="PROSITE" id="PS50103"/>
    </source>
</evidence>
<keyword evidence="8" id="KW-0175">Coiled coil</keyword>
<feature type="compositionally biased region" description="Basic and acidic residues" evidence="9">
    <location>
        <begin position="124"/>
        <end position="134"/>
    </location>
</feature>
<keyword evidence="1 7" id="KW-0479">Metal-binding</keyword>
<feature type="region of interest" description="Disordered" evidence="9">
    <location>
        <begin position="620"/>
        <end position="647"/>
    </location>
</feature>
<feature type="domain" description="RRM" evidence="10">
    <location>
        <begin position="441"/>
        <end position="513"/>
    </location>
</feature>
<sequence length="866" mass="93878">MIFDPSSVLHLKPWLVRTLEPICDAEPGALADYILALLKHNVPESEMRKELAVQLDEFLEKECASFIDTLFTVLRTKSYLPYGATPSSPSFALKSLDNGIPIPLDGLLNNSMSTSSPERTRKRSVTDDERDGRPPAKGPRLNSDGQFSRYGNGNGRTDVRSTGGWAGQIERPQAMGYRDTGMDGYGLSISGGMGMHGGPMNGRHPQAYHPPDQKRGICRDYHNNGYCARGAMCKYSHGDDAVVPGQLYPMNGPTGGMPFLPIFPGAPGVVPFGSSAVYDPHEARMDLRPPNRTHQRAPLLPRIQQEDGSRVVHPVNASGELPVIQDLTPSLPPDSTTTQSEPESKPQFHSPHQQHIHQQPHQLPQVPQMDEFEYGGVPGPINGHKVYATMVTPMDVEVSGPEMKGSAQSRGNFRDRGGGGGGRGTFGGEVHNFRPERRNDKTLVVEKIPEDKLSLEQVNGWFKKFGTVTNVAIDSMNAKALVSFSTHEDAHAAWKSEDAVFGNRFVKVFWHRPMEGHGQVGARMLAASAPLVANIAAKETSIRPTAIPSTTTASSSSATSSRKMSVTPSAAANALAAKQQLLEQQIAEQKSLMASLTTASAEEKKTIMARLRKLGEEMTTTPSIPAHVSSPSDAKKLTPKRDVHDRKERERLDKELEMHSAVAEGEDNAEDLKTKLERLKAEAASLGIADTSTEQSWGGPYRGYRGRGRGRSYFRGATAMRGGPPRASMKLDNRPKKLLVKGVREEGLQALRDWYETTGQMEATEQTDGGDVIVSFKSRASAEQGLAKGNSIPTIGSVQITWYTGKQGGNGAPAASPKPTQPSAMPLTVNRELKSPEMTESLLQEEEVVASGWGGDGDDADGMGML</sequence>
<dbReference type="CDD" id="cd12257">
    <property type="entry name" value="RRM1_RBM26_like"/>
    <property type="match status" value="1"/>
</dbReference>
<evidence type="ECO:0000256" key="6">
    <source>
        <dbReference type="PROSITE-ProRule" id="PRU00176"/>
    </source>
</evidence>
<feature type="region of interest" description="Disordered" evidence="9">
    <location>
        <begin position="546"/>
        <end position="565"/>
    </location>
</feature>
<feature type="region of interest" description="Disordered" evidence="9">
    <location>
        <begin position="401"/>
        <end position="433"/>
    </location>
</feature>
<evidence type="ECO:0000256" key="7">
    <source>
        <dbReference type="PROSITE-ProRule" id="PRU00723"/>
    </source>
</evidence>
<dbReference type="PANTHER" id="PTHR14398:SF0">
    <property type="entry name" value="ZINC FINGER PROTEIN SWM"/>
    <property type="match status" value="1"/>
</dbReference>
<dbReference type="AlphaFoldDB" id="A0A0C9XBQ2"/>
<keyword evidence="4 6" id="KW-0694">RNA-binding</keyword>
<dbReference type="Gene3D" id="1.20.1390.10">
    <property type="entry name" value="PWI domain"/>
    <property type="match status" value="1"/>
</dbReference>
<evidence type="ECO:0000259" key="10">
    <source>
        <dbReference type="PROSITE" id="PS50102"/>
    </source>
</evidence>
<feature type="compositionally biased region" description="Gly residues" evidence="9">
    <location>
        <begin position="418"/>
        <end position="427"/>
    </location>
</feature>
<dbReference type="GO" id="GO:0008270">
    <property type="term" value="F:zinc ion binding"/>
    <property type="evidence" value="ECO:0007669"/>
    <property type="project" value="UniProtKB-KW"/>
</dbReference>
<comment type="function">
    <text evidence="5">May be involved in the turnover of nuclear polyadenylated (pA+) RNA.</text>
</comment>
<keyword evidence="3 7" id="KW-0862">Zinc</keyword>
<dbReference type="Pfam" id="PF00642">
    <property type="entry name" value="zf-CCCH"/>
    <property type="match status" value="1"/>
</dbReference>
<dbReference type="SMART" id="SM00356">
    <property type="entry name" value="ZnF_C3H1"/>
    <property type="match status" value="1"/>
</dbReference>
<reference evidence="12 13" key="1">
    <citation type="submission" date="2014-04" db="EMBL/GenBank/DDBJ databases">
        <authorList>
            <consortium name="DOE Joint Genome Institute"/>
            <person name="Kuo A."/>
            <person name="Kohler A."/>
            <person name="Nagy L.G."/>
            <person name="Floudas D."/>
            <person name="Copeland A."/>
            <person name="Barry K.W."/>
            <person name="Cichocki N."/>
            <person name="Veneault-Fourrey C."/>
            <person name="LaButti K."/>
            <person name="Lindquist E.A."/>
            <person name="Lipzen A."/>
            <person name="Lundell T."/>
            <person name="Morin E."/>
            <person name="Murat C."/>
            <person name="Sun H."/>
            <person name="Tunlid A."/>
            <person name="Henrissat B."/>
            <person name="Grigoriev I.V."/>
            <person name="Hibbett D.S."/>
            <person name="Martin F."/>
            <person name="Nordberg H.P."/>
            <person name="Cantor M.N."/>
            <person name="Hua S.X."/>
        </authorList>
    </citation>
    <scope>NUCLEOTIDE SEQUENCE [LARGE SCALE GENOMIC DNA]</scope>
    <source>
        <strain evidence="12 13">LaAM-08-1</strain>
    </source>
</reference>
<feature type="coiled-coil region" evidence="8">
    <location>
        <begin position="662"/>
        <end position="689"/>
    </location>
</feature>
<dbReference type="InterPro" id="IPR000571">
    <property type="entry name" value="Znf_CCCH"/>
</dbReference>
<dbReference type="GO" id="GO:0005634">
    <property type="term" value="C:nucleus"/>
    <property type="evidence" value="ECO:0007669"/>
    <property type="project" value="TreeGrafter"/>
</dbReference>